<dbReference type="Proteomes" id="UP001162480">
    <property type="component" value="Chromosome 5"/>
</dbReference>
<evidence type="ECO:0000313" key="2">
    <source>
        <dbReference type="Proteomes" id="UP001162480"/>
    </source>
</evidence>
<organism evidence="1 2">
    <name type="scientific">Octopus vulgaris</name>
    <name type="common">Common octopus</name>
    <dbReference type="NCBI Taxonomy" id="6645"/>
    <lineage>
        <taxon>Eukaryota</taxon>
        <taxon>Metazoa</taxon>
        <taxon>Spiralia</taxon>
        <taxon>Lophotrochozoa</taxon>
        <taxon>Mollusca</taxon>
        <taxon>Cephalopoda</taxon>
        <taxon>Coleoidea</taxon>
        <taxon>Octopodiformes</taxon>
        <taxon>Octopoda</taxon>
        <taxon>Incirrata</taxon>
        <taxon>Octopodidae</taxon>
        <taxon>Octopus</taxon>
    </lineage>
</organism>
<evidence type="ECO:0000313" key="1">
    <source>
        <dbReference type="EMBL" id="CAI9723102.1"/>
    </source>
</evidence>
<reference evidence="1" key="1">
    <citation type="submission" date="2023-08" db="EMBL/GenBank/DDBJ databases">
        <authorList>
            <person name="Alioto T."/>
            <person name="Alioto T."/>
            <person name="Gomez Garrido J."/>
        </authorList>
    </citation>
    <scope>NUCLEOTIDE SEQUENCE</scope>
</reference>
<keyword evidence="2" id="KW-1185">Reference proteome</keyword>
<dbReference type="AlphaFoldDB" id="A0AA36AXJ7"/>
<dbReference type="EMBL" id="OX597818">
    <property type="protein sequence ID" value="CAI9723102.1"/>
    <property type="molecule type" value="Genomic_DNA"/>
</dbReference>
<name>A0AA36AXJ7_OCTVU</name>
<sequence length="75" mass="8564">MKLRDVLKQHSTIHIYASVNAEVNSSSPYPKDGVRVLGNSDKNEWGNFIGLNQLKVSSKEKEKPIRNQEKYYIAT</sequence>
<protein>
    <submittedName>
        <fullName evidence="1">Uncharacterized protein</fullName>
    </submittedName>
</protein>
<accession>A0AA36AXJ7</accession>
<gene>
    <name evidence="1" type="ORF">OCTVUL_1B016457</name>
</gene>
<proteinExistence type="predicted"/>